<evidence type="ECO:0000313" key="3">
    <source>
        <dbReference type="Proteomes" id="UP000265520"/>
    </source>
</evidence>
<organism evidence="2 3">
    <name type="scientific">Trifolium medium</name>
    <dbReference type="NCBI Taxonomy" id="97028"/>
    <lineage>
        <taxon>Eukaryota</taxon>
        <taxon>Viridiplantae</taxon>
        <taxon>Streptophyta</taxon>
        <taxon>Embryophyta</taxon>
        <taxon>Tracheophyta</taxon>
        <taxon>Spermatophyta</taxon>
        <taxon>Magnoliopsida</taxon>
        <taxon>eudicotyledons</taxon>
        <taxon>Gunneridae</taxon>
        <taxon>Pentapetalae</taxon>
        <taxon>rosids</taxon>
        <taxon>fabids</taxon>
        <taxon>Fabales</taxon>
        <taxon>Fabaceae</taxon>
        <taxon>Papilionoideae</taxon>
        <taxon>50 kb inversion clade</taxon>
        <taxon>NPAAA clade</taxon>
        <taxon>Hologalegina</taxon>
        <taxon>IRL clade</taxon>
        <taxon>Trifolieae</taxon>
        <taxon>Trifolium</taxon>
    </lineage>
</organism>
<protein>
    <submittedName>
        <fullName evidence="2">Uncharacterized protein</fullName>
    </submittedName>
</protein>
<name>A0A392U4T3_9FABA</name>
<dbReference type="Proteomes" id="UP000265520">
    <property type="component" value="Unassembled WGS sequence"/>
</dbReference>
<reference evidence="2 3" key="1">
    <citation type="journal article" date="2018" name="Front. Plant Sci.">
        <title>Red Clover (Trifolium pratense) and Zigzag Clover (T. medium) - A Picture of Genomic Similarities and Differences.</title>
        <authorList>
            <person name="Dluhosova J."/>
            <person name="Istvanek J."/>
            <person name="Nedelnik J."/>
            <person name="Repkova J."/>
        </authorList>
    </citation>
    <scope>NUCLEOTIDE SEQUENCE [LARGE SCALE GENOMIC DNA]</scope>
    <source>
        <strain evidence="3">cv. 10/8</strain>
        <tissue evidence="2">Leaf</tissue>
    </source>
</reference>
<keyword evidence="3" id="KW-1185">Reference proteome</keyword>
<evidence type="ECO:0000313" key="2">
    <source>
        <dbReference type="EMBL" id="MCI68439.1"/>
    </source>
</evidence>
<evidence type="ECO:0000256" key="1">
    <source>
        <dbReference type="SAM" id="MobiDB-lite"/>
    </source>
</evidence>
<accession>A0A392U4T3</accession>
<dbReference type="AlphaFoldDB" id="A0A392U4T3"/>
<comment type="caution">
    <text evidence="2">The sequence shown here is derived from an EMBL/GenBank/DDBJ whole genome shotgun (WGS) entry which is preliminary data.</text>
</comment>
<feature type="non-terminal residue" evidence="2">
    <location>
        <position position="1"/>
    </location>
</feature>
<sequence>KGIVEEVHGGSCGSHIGARSSGPTYMMTPPDMLEAATNASVTPISITPLANH</sequence>
<proteinExistence type="predicted"/>
<dbReference type="EMBL" id="LXQA010736481">
    <property type="protein sequence ID" value="MCI68439.1"/>
    <property type="molecule type" value="Genomic_DNA"/>
</dbReference>
<feature type="region of interest" description="Disordered" evidence="1">
    <location>
        <begin position="1"/>
        <end position="28"/>
    </location>
</feature>